<dbReference type="PANTHER" id="PTHR10587">
    <property type="entry name" value="GLYCOSYL TRANSFERASE-RELATED"/>
    <property type="match status" value="1"/>
</dbReference>
<keyword evidence="5" id="KW-1185">Reference proteome</keyword>
<dbReference type="GO" id="GO:0046872">
    <property type="term" value="F:metal ion binding"/>
    <property type="evidence" value="ECO:0007669"/>
    <property type="project" value="UniProtKB-KW"/>
</dbReference>
<protein>
    <submittedName>
        <fullName evidence="4">Peptidoglycan/xylan/chitin deacetylase, PgdA/CDA1 family</fullName>
    </submittedName>
</protein>
<dbReference type="Gene3D" id="3.20.20.370">
    <property type="entry name" value="Glycoside hydrolase/deacetylase"/>
    <property type="match status" value="1"/>
</dbReference>
<keyword evidence="2" id="KW-0378">Hydrolase</keyword>
<organism evidence="4 5">
    <name type="scientific">Catalinimonas alkaloidigena</name>
    <dbReference type="NCBI Taxonomy" id="1075417"/>
    <lineage>
        <taxon>Bacteria</taxon>
        <taxon>Pseudomonadati</taxon>
        <taxon>Bacteroidota</taxon>
        <taxon>Cytophagia</taxon>
        <taxon>Cytophagales</taxon>
        <taxon>Catalimonadaceae</taxon>
        <taxon>Catalinimonas</taxon>
    </lineage>
</organism>
<dbReference type="InterPro" id="IPR050248">
    <property type="entry name" value="Polysacc_deacetylase_ArnD"/>
</dbReference>
<dbReference type="InterPro" id="IPR002509">
    <property type="entry name" value="NODB_dom"/>
</dbReference>
<keyword evidence="1" id="KW-0479">Metal-binding</keyword>
<sequence>MYLHKTHSLVKYMFPSFTWHMPTQQTELFLTFDDGPIPGVTDFVLEQLDQHDAKGTFFCVGDNVRKYPDEFRRVLQKGHAVGNHTFHHLNGWRTDDEHYLDNIRRCDEVMQAVGGDDFEHRPLGRRLFRPPYGRVTRDQIRMVRPQYRVIMWDVLTADYDASLGQERCLQKALQYSRPGSIVIFHDSHKAEKNLRYVLPRLLDHFSEKGFQFKTL</sequence>
<dbReference type="GO" id="GO:0016810">
    <property type="term" value="F:hydrolase activity, acting on carbon-nitrogen (but not peptide) bonds"/>
    <property type="evidence" value="ECO:0007669"/>
    <property type="project" value="InterPro"/>
</dbReference>
<evidence type="ECO:0000259" key="3">
    <source>
        <dbReference type="PROSITE" id="PS51677"/>
    </source>
</evidence>
<evidence type="ECO:0000313" key="5">
    <source>
        <dbReference type="Proteomes" id="UP000198510"/>
    </source>
</evidence>
<evidence type="ECO:0000256" key="1">
    <source>
        <dbReference type="ARBA" id="ARBA00022723"/>
    </source>
</evidence>
<accession>A0A1G8WHK4</accession>
<dbReference type="InterPro" id="IPR011330">
    <property type="entry name" value="Glyco_hydro/deAcase_b/a-brl"/>
</dbReference>
<evidence type="ECO:0000256" key="2">
    <source>
        <dbReference type="ARBA" id="ARBA00022801"/>
    </source>
</evidence>
<evidence type="ECO:0000313" key="4">
    <source>
        <dbReference type="EMBL" id="SDJ77691.1"/>
    </source>
</evidence>
<proteinExistence type="predicted"/>
<dbReference type="PANTHER" id="PTHR10587:SF133">
    <property type="entry name" value="CHITIN DEACETYLASE 1-RELATED"/>
    <property type="match status" value="1"/>
</dbReference>
<feature type="domain" description="NodB homology" evidence="3">
    <location>
        <begin position="26"/>
        <end position="213"/>
    </location>
</feature>
<dbReference type="Proteomes" id="UP000198510">
    <property type="component" value="Unassembled WGS sequence"/>
</dbReference>
<dbReference type="GO" id="GO:0005975">
    <property type="term" value="P:carbohydrate metabolic process"/>
    <property type="evidence" value="ECO:0007669"/>
    <property type="project" value="InterPro"/>
</dbReference>
<dbReference type="AlphaFoldDB" id="A0A1G8WHK4"/>
<dbReference type="OrthoDB" id="9812065at2"/>
<dbReference type="STRING" id="1075417.SAMN05421823_10186"/>
<gene>
    <name evidence="4" type="ORF">SAMN05421823_10186</name>
</gene>
<reference evidence="4 5" key="1">
    <citation type="submission" date="2016-10" db="EMBL/GenBank/DDBJ databases">
        <authorList>
            <person name="de Groot N.N."/>
        </authorList>
    </citation>
    <scope>NUCLEOTIDE SEQUENCE [LARGE SCALE GENOMIC DNA]</scope>
    <source>
        <strain evidence="4 5">DSM 25186</strain>
    </source>
</reference>
<dbReference type="SUPFAM" id="SSF88713">
    <property type="entry name" value="Glycoside hydrolase/deacetylase"/>
    <property type="match status" value="1"/>
</dbReference>
<name>A0A1G8WHK4_9BACT</name>
<dbReference type="Pfam" id="PF01522">
    <property type="entry name" value="Polysacc_deac_1"/>
    <property type="match status" value="1"/>
</dbReference>
<dbReference type="PROSITE" id="PS51677">
    <property type="entry name" value="NODB"/>
    <property type="match status" value="1"/>
</dbReference>
<dbReference type="GO" id="GO:0016020">
    <property type="term" value="C:membrane"/>
    <property type="evidence" value="ECO:0007669"/>
    <property type="project" value="TreeGrafter"/>
</dbReference>
<dbReference type="EMBL" id="FNFO01000001">
    <property type="protein sequence ID" value="SDJ77691.1"/>
    <property type="molecule type" value="Genomic_DNA"/>
</dbReference>